<dbReference type="EMBL" id="MFMU01000013">
    <property type="protein sequence ID" value="OGG93164.1"/>
    <property type="molecule type" value="Genomic_DNA"/>
</dbReference>
<feature type="region of interest" description="Disordered" evidence="1">
    <location>
        <begin position="1"/>
        <end position="69"/>
    </location>
</feature>
<sequence length="69" mass="7434">MGGIRRNEDEPELGRGFLSLPKQEPPRAPASKQECEDKAAQTNLGARSHSGNSPEADAEGWIAFADGRQ</sequence>
<dbReference type="AlphaFoldDB" id="A0A1F6G4X0"/>
<feature type="compositionally biased region" description="Polar residues" evidence="1">
    <location>
        <begin position="40"/>
        <end position="53"/>
    </location>
</feature>
<proteinExistence type="predicted"/>
<comment type="caution">
    <text evidence="2">The sequence shown here is derived from an EMBL/GenBank/DDBJ whole genome shotgun (WGS) entry which is preliminary data.</text>
</comment>
<protein>
    <submittedName>
        <fullName evidence="2">Uncharacterized protein</fullName>
    </submittedName>
</protein>
<evidence type="ECO:0000256" key="1">
    <source>
        <dbReference type="SAM" id="MobiDB-lite"/>
    </source>
</evidence>
<organism evidence="2 3">
    <name type="scientific">Candidatus Kaiserbacteria bacterium RIFOXYD1_FULL_47_14</name>
    <dbReference type="NCBI Taxonomy" id="1798533"/>
    <lineage>
        <taxon>Bacteria</taxon>
        <taxon>Candidatus Kaiseribacteriota</taxon>
    </lineage>
</organism>
<accession>A0A1F6G4X0</accession>
<dbReference type="Proteomes" id="UP000176867">
    <property type="component" value="Unassembled WGS sequence"/>
</dbReference>
<evidence type="ECO:0000313" key="3">
    <source>
        <dbReference type="Proteomes" id="UP000176867"/>
    </source>
</evidence>
<gene>
    <name evidence="2" type="ORF">A2609_02690</name>
</gene>
<dbReference type="STRING" id="1798533.A2609_02690"/>
<name>A0A1F6G4X0_9BACT</name>
<evidence type="ECO:0000313" key="2">
    <source>
        <dbReference type="EMBL" id="OGG93164.1"/>
    </source>
</evidence>
<reference evidence="2 3" key="1">
    <citation type="journal article" date="2016" name="Nat. Commun.">
        <title>Thousands of microbial genomes shed light on interconnected biogeochemical processes in an aquifer system.</title>
        <authorList>
            <person name="Anantharaman K."/>
            <person name="Brown C.T."/>
            <person name="Hug L.A."/>
            <person name="Sharon I."/>
            <person name="Castelle C.J."/>
            <person name="Probst A.J."/>
            <person name="Thomas B.C."/>
            <person name="Singh A."/>
            <person name="Wilkins M.J."/>
            <person name="Karaoz U."/>
            <person name="Brodie E.L."/>
            <person name="Williams K.H."/>
            <person name="Hubbard S.S."/>
            <person name="Banfield J.F."/>
        </authorList>
    </citation>
    <scope>NUCLEOTIDE SEQUENCE [LARGE SCALE GENOMIC DNA]</scope>
</reference>